<evidence type="ECO:0000313" key="1">
    <source>
        <dbReference type="EMBL" id="KWV42140.1"/>
    </source>
</evidence>
<gene>
    <name evidence="1" type="ORF">AS026_21260</name>
</gene>
<evidence type="ECO:0000313" key="2">
    <source>
        <dbReference type="Proteomes" id="UP000068164"/>
    </source>
</evidence>
<accession>A0A125Q4M9</accession>
<protein>
    <submittedName>
        <fullName evidence="1">Uncharacterized protein</fullName>
    </submittedName>
</protein>
<dbReference type="RefSeq" id="WP_062374798.1">
    <property type="nucleotide sequence ID" value="NZ_LNCD01000137.1"/>
</dbReference>
<reference evidence="1 2" key="1">
    <citation type="submission" date="2015-11" db="EMBL/GenBank/DDBJ databases">
        <title>Draft Genome Sequence of the Strain BR 10423 (Rhizobium sp.) isolated from nodules of Mimosa pudica.</title>
        <authorList>
            <person name="Barauna A.C."/>
            <person name="Zilli J.E."/>
            <person name="Simoes-Araujo J.L."/>
            <person name="Reis V.M."/>
            <person name="James E.K."/>
            <person name="Reis F.B.Jr."/>
            <person name="Rouws L.F."/>
            <person name="Passos S.R."/>
            <person name="Gois S.R."/>
        </authorList>
    </citation>
    <scope>NUCLEOTIDE SEQUENCE [LARGE SCALE GENOMIC DNA]</scope>
    <source>
        <strain evidence="1 2">BR10423</strain>
    </source>
</reference>
<sequence>MGLKISELNPTVFQTREHELPSMHDGGTVKLTVAQILDLIAKGDFISKFGASDVVFTPVGTISAGDVQAALAELDSEKFAKAGGTMAGPVNYANFAITNPAGKWLRGYLSPGFNLANNATDATNDIDFPAGQVASDETTPILMDHAAGTAQLDVVYGTGNGGRFSSAAISDGTWHCFVASNGSAVIRGFSKNLDPTTDSNYPAGYTHYRRVGSVIRSSGAILAFRQFGNRFMLTSSVTARSSTAAFADAVLAVTAPAGIRTRPILTNVVAASTSSVVQISLGDGDASATQIISQTTGNISAGSFNNTILVDCFYTNTSSQIRYFVTITGTALANTLNCTGWYDDRGING</sequence>
<name>A0A125Q4M9_9HYPH</name>
<proteinExistence type="predicted"/>
<dbReference type="EMBL" id="LNCD01000137">
    <property type="protein sequence ID" value="KWV42140.1"/>
    <property type="molecule type" value="Genomic_DNA"/>
</dbReference>
<keyword evidence="2" id="KW-1185">Reference proteome</keyword>
<dbReference type="OrthoDB" id="130322at227290"/>
<organism evidence="1 2">
    <name type="scientific">Rhizobium altiplani</name>
    <dbReference type="NCBI Taxonomy" id="1864509"/>
    <lineage>
        <taxon>Bacteria</taxon>
        <taxon>Pseudomonadati</taxon>
        <taxon>Pseudomonadota</taxon>
        <taxon>Alphaproteobacteria</taxon>
        <taxon>Hyphomicrobiales</taxon>
        <taxon>Rhizobiaceae</taxon>
        <taxon>Rhizobium/Agrobacterium group</taxon>
        <taxon>Rhizobium</taxon>
    </lineage>
</organism>
<dbReference type="AlphaFoldDB" id="A0A125Q4M9"/>
<dbReference type="Proteomes" id="UP000068164">
    <property type="component" value="Unassembled WGS sequence"/>
</dbReference>
<comment type="caution">
    <text evidence="1">The sequence shown here is derived from an EMBL/GenBank/DDBJ whole genome shotgun (WGS) entry which is preliminary data.</text>
</comment>